<name>A0ABS6K042_9BACI</name>
<protein>
    <submittedName>
        <fullName evidence="1">Uncharacterized protein</fullName>
    </submittedName>
</protein>
<evidence type="ECO:0000313" key="2">
    <source>
        <dbReference type="Proteomes" id="UP000790580"/>
    </source>
</evidence>
<organism evidence="1 2">
    <name type="scientific">Evansella alkalicola</name>
    <dbReference type="NCBI Taxonomy" id="745819"/>
    <lineage>
        <taxon>Bacteria</taxon>
        <taxon>Bacillati</taxon>
        <taxon>Bacillota</taxon>
        <taxon>Bacilli</taxon>
        <taxon>Bacillales</taxon>
        <taxon>Bacillaceae</taxon>
        <taxon>Evansella</taxon>
    </lineage>
</organism>
<accession>A0ABS6K042</accession>
<evidence type="ECO:0000313" key="1">
    <source>
        <dbReference type="EMBL" id="MBU9722832.1"/>
    </source>
</evidence>
<dbReference type="EMBL" id="JAHQCR010000062">
    <property type="protein sequence ID" value="MBU9722832.1"/>
    <property type="molecule type" value="Genomic_DNA"/>
</dbReference>
<dbReference type="Proteomes" id="UP000790580">
    <property type="component" value="Unassembled WGS sequence"/>
</dbReference>
<dbReference type="RefSeq" id="WP_088073483.1">
    <property type="nucleotide sequence ID" value="NZ_JAHQCR010000062.1"/>
</dbReference>
<keyword evidence="2" id="KW-1185">Reference proteome</keyword>
<gene>
    <name evidence="1" type="ORF">KS407_15555</name>
</gene>
<dbReference type="SUPFAM" id="SSF48239">
    <property type="entry name" value="Terpenoid cyclases/Protein prenyltransferases"/>
    <property type="match status" value="1"/>
</dbReference>
<dbReference type="Gene3D" id="1.50.10.20">
    <property type="match status" value="1"/>
</dbReference>
<dbReference type="InterPro" id="IPR008930">
    <property type="entry name" value="Terpenoid_cyclase/PrenylTrfase"/>
</dbReference>
<comment type="caution">
    <text evidence="1">The sequence shown here is derived from an EMBL/GenBank/DDBJ whole genome shotgun (WGS) entry which is preliminary data.</text>
</comment>
<proteinExistence type="predicted"/>
<sequence>MKKLTEEQFNRAVDFVMTHARPVDQHLFNYYFNSGSKSKVLDSLTHFQNDDGGMGYGLEPDVRSPQSSPIATTIAMQYVRQVKASWRHPLVKKCMKYFTNTYKEHNNWPLTLQHMNDYPHAEWWHYSTFDETFSINPGVEIIGYYHAYPQSIPENLFPLFHDFIFQHIENKPAGIEFHELLCYTRLVEEMPDPGKSIINDYLRNTCRKIVTKDPKKWGGYCAKPIVLAPTPTSPLANVLDDVIQLNLDYEIDNQQIDGSWLPHWTWGQYQDTWENEASVEWQGYITVKTLITLQSYGRIEAF</sequence>
<reference evidence="1 2" key="1">
    <citation type="submission" date="2021-06" db="EMBL/GenBank/DDBJ databases">
        <title>Bacillus sp. RD4P76, an endophyte from a halophyte.</title>
        <authorList>
            <person name="Sun J.-Q."/>
        </authorList>
    </citation>
    <scope>NUCLEOTIDE SEQUENCE [LARGE SCALE GENOMIC DNA]</scope>
    <source>
        <strain evidence="1 2">JCM 17098</strain>
    </source>
</reference>